<protein>
    <recommendedName>
        <fullName evidence="8">Ferredoxin--NADP reductase</fullName>
    </recommendedName>
</protein>
<dbReference type="NCBIfam" id="TIGR00275">
    <property type="entry name" value="aminoacetone oxidase family FAD-binding enzyme"/>
    <property type="match status" value="1"/>
</dbReference>
<dbReference type="PANTHER" id="PTHR42887:SF2">
    <property type="entry name" value="OS12G0638800 PROTEIN"/>
    <property type="match status" value="1"/>
</dbReference>
<reference evidence="6 7" key="1">
    <citation type="submission" date="2019-04" db="EMBL/GenBank/DDBJ databases">
        <authorList>
            <person name="Van Vliet M D."/>
        </authorList>
    </citation>
    <scope>NUCLEOTIDE SEQUENCE [LARGE SCALE GENOMIC DNA]</scope>
    <source>
        <strain evidence="6 7">F1</strain>
    </source>
</reference>
<organism evidence="6 7">
    <name type="scientific">Pontiella desulfatans</name>
    <dbReference type="NCBI Taxonomy" id="2750659"/>
    <lineage>
        <taxon>Bacteria</taxon>
        <taxon>Pseudomonadati</taxon>
        <taxon>Kiritimatiellota</taxon>
        <taxon>Kiritimatiellia</taxon>
        <taxon>Kiritimatiellales</taxon>
        <taxon>Pontiellaceae</taxon>
        <taxon>Pontiella</taxon>
    </lineage>
</organism>
<dbReference type="InterPro" id="IPR055178">
    <property type="entry name" value="RsdA/BaiN/AoA(So)-like_dom"/>
</dbReference>
<dbReference type="SUPFAM" id="SSF51905">
    <property type="entry name" value="FAD/NAD(P)-binding domain"/>
    <property type="match status" value="1"/>
</dbReference>
<evidence type="ECO:0000256" key="3">
    <source>
        <dbReference type="ARBA" id="ARBA00022827"/>
    </source>
</evidence>
<name>A0A6C2UBA3_PONDE</name>
<dbReference type="InterPro" id="IPR004792">
    <property type="entry name" value="BaiN-like"/>
</dbReference>
<keyword evidence="2" id="KW-0285">Flavoprotein</keyword>
<dbReference type="SUPFAM" id="SSF160996">
    <property type="entry name" value="HI0933 insert domain-like"/>
    <property type="match status" value="1"/>
</dbReference>
<feature type="domain" description="RsdA/BaiN/AoA(So)-like insert" evidence="5">
    <location>
        <begin position="197"/>
        <end position="357"/>
    </location>
</feature>
<evidence type="ECO:0000256" key="1">
    <source>
        <dbReference type="ARBA" id="ARBA00001974"/>
    </source>
</evidence>
<dbReference type="InterPro" id="IPR057661">
    <property type="entry name" value="RsdA/BaiN/AoA(So)_Rossmann"/>
</dbReference>
<comment type="cofactor">
    <cofactor evidence="1">
        <name>FAD</name>
        <dbReference type="ChEBI" id="CHEBI:57692"/>
    </cofactor>
</comment>
<accession>A0A6C2UBA3</accession>
<evidence type="ECO:0008006" key="8">
    <source>
        <dbReference type="Google" id="ProtNLM"/>
    </source>
</evidence>
<dbReference type="Proteomes" id="UP000366872">
    <property type="component" value="Unassembled WGS sequence"/>
</dbReference>
<evidence type="ECO:0000259" key="4">
    <source>
        <dbReference type="Pfam" id="PF03486"/>
    </source>
</evidence>
<dbReference type="Pfam" id="PF22780">
    <property type="entry name" value="HI0933_like_1st"/>
    <property type="match status" value="1"/>
</dbReference>
<dbReference type="Gene3D" id="2.40.30.10">
    <property type="entry name" value="Translation factors"/>
    <property type="match status" value="1"/>
</dbReference>
<dbReference type="Gene3D" id="3.50.50.60">
    <property type="entry name" value="FAD/NAD(P)-binding domain"/>
    <property type="match status" value="1"/>
</dbReference>
<evidence type="ECO:0000256" key="2">
    <source>
        <dbReference type="ARBA" id="ARBA00022630"/>
    </source>
</evidence>
<dbReference type="Gene3D" id="1.10.8.260">
    <property type="entry name" value="HI0933 insert domain-like"/>
    <property type="match status" value="1"/>
</dbReference>
<sequence length="412" mass="44888">MESFDVIVVGGGPAGMMAAGHAAEYGRRVLLLEKNRRLGQKLELTGGGRCNITNAEFDTRRFLSHFGEATQFLFSPFSRFAVQDTFDFFAGRGLPLMVEEERKRAFPQTEKSTDVIDSLEAYLREGDVDIQFGTMVKRLLIEDGAIAGVETNRGPFRAESVVLATGGAAYKETGSTGEAFDWLRAAGHAVAEASPDIVPLRVREPWVKELSGTSLEPMEIVFTAANGERVAKKGKLLFTHFGISGPLILNSAHEVKRLLQQGPVPATIDLFPGLQVNETDRRVLEVFDANKNKLVRNVVKLLAPAGMGSALAALLPEELQEKQVNRATQDDRKTIVQTMKALPLTVTGTMGYDWAVVCDGGVPLTEIDTRTMASRIHPNLFIVGDLLHISRPSGGYSLQLCWTTGWVAGESA</sequence>
<evidence type="ECO:0000259" key="5">
    <source>
        <dbReference type="Pfam" id="PF22780"/>
    </source>
</evidence>
<dbReference type="InterPro" id="IPR023166">
    <property type="entry name" value="BaiN-like_dom_sf"/>
</dbReference>
<dbReference type="Pfam" id="PF03486">
    <property type="entry name" value="HI0933_like"/>
    <property type="match status" value="1"/>
</dbReference>
<dbReference type="EMBL" id="CAAHFG010000004">
    <property type="protein sequence ID" value="VGO17315.1"/>
    <property type="molecule type" value="Genomic_DNA"/>
</dbReference>
<evidence type="ECO:0000313" key="7">
    <source>
        <dbReference type="Proteomes" id="UP000366872"/>
    </source>
</evidence>
<dbReference type="AlphaFoldDB" id="A0A6C2UBA3"/>
<dbReference type="InterPro" id="IPR036188">
    <property type="entry name" value="FAD/NAD-bd_sf"/>
</dbReference>
<dbReference type="PRINTS" id="PR00411">
    <property type="entry name" value="PNDRDTASEI"/>
</dbReference>
<dbReference type="PANTHER" id="PTHR42887">
    <property type="entry name" value="OS12G0638800 PROTEIN"/>
    <property type="match status" value="1"/>
</dbReference>
<proteinExistence type="predicted"/>
<gene>
    <name evidence="6" type="ORF">PDESU_05911</name>
</gene>
<keyword evidence="3" id="KW-0274">FAD</keyword>
<feature type="domain" description="RsdA/BaiN/AoA(So)-like Rossmann fold-like" evidence="4">
    <location>
        <begin position="5"/>
        <end position="410"/>
    </location>
</feature>
<dbReference type="PRINTS" id="PR00368">
    <property type="entry name" value="FADPNR"/>
</dbReference>
<dbReference type="RefSeq" id="WP_136082799.1">
    <property type="nucleotide sequence ID" value="NZ_CAAHFG010000004.1"/>
</dbReference>
<evidence type="ECO:0000313" key="6">
    <source>
        <dbReference type="EMBL" id="VGO17315.1"/>
    </source>
</evidence>
<keyword evidence="7" id="KW-1185">Reference proteome</keyword>